<dbReference type="Gene3D" id="3.40.50.300">
    <property type="entry name" value="P-loop containing nucleotide triphosphate hydrolases"/>
    <property type="match status" value="2"/>
</dbReference>
<keyword evidence="3 11" id="KW-0547">Nucleotide-binding</keyword>
<evidence type="ECO:0000256" key="5">
    <source>
        <dbReference type="ARBA" id="ARBA00022806"/>
    </source>
</evidence>
<dbReference type="GO" id="GO:0005524">
    <property type="term" value="F:ATP binding"/>
    <property type="evidence" value="ECO:0007669"/>
    <property type="project" value="UniProtKB-KW"/>
</dbReference>
<dbReference type="WBParaSite" id="ACOC_0001022901-mRNA-1">
    <property type="protein sequence ID" value="ACOC_0001022901-mRNA-1"/>
    <property type="gene ID" value="ACOC_0001022901"/>
</dbReference>
<evidence type="ECO:0000259" key="14">
    <source>
        <dbReference type="PROSITE" id="PS51192"/>
    </source>
</evidence>
<keyword evidence="5 11" id="KW-0347">Helicase</keyword>
<dbReference type="PROSITE" id="PS51195">
    <property type="entry name" value="Q_MOTIF"/>
    <property type="match status" value="1"/>
</dbReference>
<evidence type="ECO:0000313" key="19">
    <source>
        <dbReference type="WBParaSite" id="ACOC_0001022901-mRNA-1"/>
    </source>
</evidence>
<dbReference type="InterPro" id="IPR044765">
    <property type="entry name" value="DDX47/Rrp3_DEADc"/>
</dbReference>
<evidence type="ECO:0000256" key="6">
    <source>
        <dbReference type="ARBA" id="ARBA00022840"/>
    </source>
</evidence>
<feature type="transmembrane region" description="Helical" evidence="13">
    <location>
        <begin position="32"/>
        <end position="48"/>
    </location>
</feature>
<feature type="region of interest" description="Disordered" evidence="12">
    <location>
        <begin position="1"/>
        <end position="23"/>
    </location>
</feature>
<evidence type="ECO:0000313" key="17">
    <source>
        <dbReference type="EMBL" id="VDM61815.1"/>
    </source>
</evidence>
<dbReference type="SUPFAM" id="SSF52540">
    <property type="entry name" value="P-loop containing nucleoside triphosphate hydrolases"/>
    <property type="match status" value="1"/>
</dbReference>
<protein>
    <recommendedName>
        <fullName evidence="2">RNA helicase</fullName>
        <ecNumber evidence="2">3.6.4.13</ecNumber>
    </recommendedName>
</protein>
<organism evidence="19">
    <name type="scientific">Angiostrongylus costaricensis</name>
    <name type="common">Nematode worm</name>
    <dbReference type="NCBI Taxonomy" id="334426"/>
    <lineage>
        <taxon>Eukaryota</taxon>
        <taxon>Metazoa</taxon>
        <taxon>Ecdysozoa</taxon>
        <taxon>Nematoda</taxon>
        <taxon>Chromadorea</taxon>
        <taxon>Rhabditida</taxon>
        <taxon>Rhabditina</taxon>
        <taxon>Rhabditomorpha</taxon>
        <taxon>Strongyloidea</taxon>
        <taxon>Metastrongylidae</taxon>
        <taxon>Angiostrongylus</taxon>
    </lineage>
</organism>
<evidence type="ECO:0000256" key="4">
    <source>
        <dbReference type="ARBA" id="ARBA00022801"/>
    </source>
</evidence>
<feature type="domain" description="DEAD-box RNA helicase Q" evidence="16">
    <location>
        <begin position="67"/>
        <end position="95"/>
    </location>
</feature>
<keyword evidence="7" id="KW-0694">RNA-binding</keyword>
<feature type="domain" description="Helicase ATP-binding" evidence="14">
    <location>
        <begin position="98"/>
        <end position="269"/>
    </location>
</feature>
<evidence type="ECO:0000256" key="12">
    <source>
        <dbReference type="SAM" id="MobiDB-lite"/>
    </source>
</evidence>
<dbReference type="CDD" id="cd18787">
    <property type="entry name" value="SF2_C_DEAD"/>
    <property type="match status" value="1"/>
</dbReference>
<accession>A0A0R3PVX2</accession>
<evidence type="ECO:0000259" key="15">
    <source>
        <dbReference type="PROSITE" id="PS51194"/>
    </source>
</evidence>
<evidence type="ECO:0000256" key="10">
    <source>
        <dbReference type="PROSITE-ProRule" id="PRU00552"/>
    </source>
</evidence>
<dbReference type="CDD" id="cd17954">
    <property type="entry name" value="DEADc_DDX47"/>
    <property type="match status" value="1"/>
</dbReference>
<gene>
    <name evidence="17" type="ORF">ACOC_LOCUS10230</name>
</gene>
<reference evidence="19" key="1">
    <citation type="submission" date="2017-02" db="UniProtKB">
        <authorList>
            <consortium name="WormBaseParasite"/>
        </authorList>
    </citation>
    <scope>IDENTIFICATION</scope>
</reference>
<evidence type="ECO:0000256" key="3">
    <source>
        <dbReference type="ARBA" id="ARBA00022741"/>
    </source>
</evidence>
<dbReference type="InterPro" id="IPR011545">
    <property type="entry name" value="DEAD/DEAH_box_helicase_dom"/>
</dbReference>
<evidence type="ECO:0000256" key="8">
    <source>
        <dbReference type="ARBA" id="ARBA00023242"/>
    </source>
</evidence>
<evidence type="ECO:0000259" key="16">
    <source>
        <dbReference type="PROSITE" id="PS51195"/>
    </source>
</evidence>
<evidence type="ECO:0000313" key="18">
    <source>
        <dbReference type="Proteomes" id="UP000267027"/>
    </source>
</evidence>
<dbReference type="PANTHER" id="PTHR47959">
    <property type="entry name" value="ATP-DEPENDENT RNA HELICASE RHLE-RELATED"/>
    <property type="match status" value="1"/>
</dbReference>
<dbReference type="InterPro" id="IPR001650">
    <property type="entry name" value="Helicase_C-like"/>
</dbReference>
<dbReference type="InterPro" id="IPR050079">
    <property type="entry name" value="DEAD_box_RNA_helicase"/>
</dbReference>
<dbReference type="OMA" id="GIGIKCC"/>
<dbReference type="Pfam" id="PF00271">
    <property type="entry name" value="Helicase_C"/>
    <property type="match status" value="1"/>
</dbReference>
<evidence type="ECO:0000256" key="1">
    <source>
        <dbReference type="ARBA" id="ARBA00004123"/>
    </source>
</evidence>
<comment type="similarity">
    <text evidence="9">Belongs to the DEAD box helicase family. DDX47/RRP3 subfamily.</text>
</comment>
<evidence type="ECO:0000256" key="11">
    <source>
        <dbReference type="RuleBase" id="RU000492"/>
    </source>
</evidence>
<keyword evidence="6 11" id="KW-0067">ATP-binding</keyword>
<dbReference type="STRING" id="334426.A0A0R3PVX2"/>
<dbReference type="SMART" id="SM00490">
    <property type="entry name" value="HELICc"/>
    <property type="match status" value="1"/>
</dbReference>
<evidence type="ECO:0000256" key="13">
    <source>
        <dbReference type="SAM" id="Phobius"/>
    </source>
</evidence>
<keyword evidence="13" id="KW-0472">Membrane</keyword>
<dbReference type="InterPro" id="IPR000629">
    <property type="entry name" value="RNA-helicase_DEAD-box_CS"/>
</dbReference>
<dbReference type="EMBL" id="UYYA01004430">
    <property type="protein sequence ID" value="VDM61815.1"/>
    <property type="molecule type" value="Genomic_DNA"/>
</dbReference>
<dbReference type="Pfam" id="PF00270">
    <property type="entry name" value="DEAD"/>
    <property type="match status" value="1"/>
</dbReference>
<dbReference type="InterPro" id="IPR014001">
    <property type="entry name" value="Helicase_ATP-bd"/>
</dbReference>
<evidence type="ECO:0000256" key="9">
    <source>
        <dbReference type="ARBA" id="ARBA00024350"/>
    </source>
</evidence>
<dbReference type="GO" id="GO:0003723">
    <property type="term" value="F:RNA binding"/>
    <property type="evidence" value="ECO:0007669"/>
    <property type="project" value="UniProtKB-KW"/>
</dbReference>
<keyword evidence="13" id="KW-1133">Transmembrane helix</keyword>
<reference evidence="17 18" key="2">
    <citation type="submission" date="2018-11" db="EMBL/GenBank/DDBJ databases">
        <authorList>
            <consortium name="Pathogen Informatics"/>
        </authorList>
    </citation>
    <scope>NUCLEOTIDE SEQUENCE [LARGE SCALE GENOMIC DNA]</scope>
    <source>
        <strain evidence="17 18">Costa Rica</strain>
    </source>
</reference>
<keyword evidence="8" id="KW-0539">Nucleus</keyword>
<dbReference type="PROSITE" id="PS00039">
    <property type="entry name" value="DEAD_ATP_HELICASE"/>
    <property type="match status" value="1"/>
</dbReference>
<feature type="domain" description="Helicase C-terminal" evidence="15">
    <location>
        <begin position="292"/>
        <end position="440"/>
    </location>
</feature>
<dbReference type="InterPro" id="IPR027417">
    <property type="entry name" value="P-loop_NTPase"/>
</dbReference>
<dbReference type="InterPro" id="IPR014014">
    <property type="entry name" value="RNA_helicase_DEAD_Q_motif"/>
</dbReference>
<comment type="subcellular location">
    <subcellularLocation>
        <location evidence="1">Nucleus</location>
    </subcellularLocation>
</comment>
<dbReference type="GO" id="GO:0005829">
    <property type="term" value="C:cytosol"/>
    <property type="evidence" value="ECO:0007669"/>
    <property type="project" value="TreeGrafter"/>
</dbReference>
<dbReference type="EC" id="3.6.4.13" evidence="2"/>
<dbReference type="SMART" id="SM00487">
    <property type="entry name" value="DEXDc"/>
    <property type="match status" value="1"/>
</dbReference>
<dbReference type="GO" id="GO:0003724">
    <property type="term" value="F:RNA helicase activity"/>
    <property type="evidence" value="ECO:0007669"/>
    <property type="project" value="UniProtKB-EC"/>
</dbReference>
<evidence type="ECO:0000256" key="7">
    <source>
        <dbReference type="ARBA" id="ARBA00022884"/>
    </source>
</evidence>
<dbReference type="PANTHER" id="PTHR47959:SF20">
    <property type="entry name" value="RNA HELICASE"/>
    <property type="match status" value="1"/>
</dbReference>
<proteinExistence type="inferred from homology"/>
<name>A0A0R3PVX2_ANGCS</name>
<feature type="short sequence motif" description="Q motif" evidence="10">
    <location>
        <begin position="67"/>
        <end position="95"/>
    </location>
</feature>
<dbReference type="GO" id="GO:0016787">
    <property type="term" value="F:hydrolase activity"/>
    <property type="evidence" value="ECO:0007669"/>
    <property type="project" value="UniProtKB-KW"/>
</dbReference>
<dbReference type="PROSITE" id="PS51192">
    <property type="entry name" value="HELICASE_ATP_BIND_1"/>
    <property type="match status" value="1"/>
</dbReference>
<dbReference type="Proteomes" id="UP000267027">
    <property type="component" value="Unassembled WGS sequence"/>
</dbReference>
<dbReference type="OrthoDB" id="10261904at2759"/>
<keyword evidence="18" id="KW-1185">Reference proteome</keyword>
<dbReference type="FunFam" id="3.40.50.300:FF:000681">
    <property type="entry name" value="probable ATP-dependent RNA helicase DDX47"/>
    <property type="match status" value="1"/>
</dbReference>
<dbReference type="PROSITE" id="PS51194">
    <property type="entry name" value="HELICASE_CTER"/>
    <property type="match status" value="1"/>
</dbReference>
<dbReference type="GO" id="GO:0005634">
    <property type="term" value="C:nucleus"/>
    <property type="evidence" value="ECO:0007669"/>
    <property type="project" value="UniProtKB-SubCell"/>
</dbReference>
<sequence>MSDSSSSEGEELTETAENVKPSRLTKPKGKHIVLFLVHIIFATIRIFAGDDNTANKEDNELEEEAPKSFKELGVCEPLCEACERVDWKTPSKIQVAALPHALSGRDIIGLAETGSGKTGAFALPILQSLLEVPQKLFALVLTPTRELAFQIAQQFEALGAGIGLMVAVIVGGIDMTTQALALAKRPHVIVATPGRLVDHLENTKGFNLRAIKYLVMDEADRILNMDFEVELDKILRVIPKDRRTYLFSATMTKKVAKLERASLKDPVRVEVSTRYQTVEKLRQHYIFIPFKYKEAYLVYLLNELAGSTAIVFCATCNSAMQIAMLLRQLGMQAVPLHGQMGQEKRLGALNKFKGKLKDILVCTDVASRGLDIPHVDLVINYDVPSQSKDYIHRVGRTARAGRAGLAITFVTQYDVEVYQKIEVHIGKKLTEYPCVEKEVMLLVERTQEANELAVKELKEMADKKKKNRKRGLDDIDDSEEIPGKFKKSIKRKKGKLLNIRKGPKF</sequence>
<evidence type="ECO:0000256" key="2">
    <source>
        <dbReference type="ARBA" id="ARBA00012552"/>
    </source>
</evidence>
<dbReference type="GO" id="GO:0043186">
    <property type="term" value="C:P granule"/>
    <property type="evidence" value="ECO:0007669"/>
    <property type="project" value="UniProtKB-ARBA"/>
</dbReference>
<keyword evidence="13" id="KW-0812">Transmembrane</keyword>
<keyword evidence="4 11" id="KW-0378">Hydrolase</keyword>
<dbReference type="AlphaFoldDB" id="A0A0R3PVX2"/>